<dbReference type="PANTHER" id="PTHR40031">
    <property type="entry name" value="HYPOTHETICAL MEMBRANE SPANNING PROTEIN"/>
    <property type="match status" value="1"/>
</dbReference>
<dbReference type="InterPro" id="IPR053170">
    <property type="entry name" value="Transcription_regulator"/>
</dbReference>
<dbReference type="Pfam" id="PF04307">
    <property type="entry name" value="YdjM"/>
    <property type="match status" value="1"/>
</dbReference>
<keyword evidence="1" id="KW-0812">Transmembrane</keyword>
<feature type="transmembrane region" description="Helical" evidence="1">
    <location>
        <begin position="59"/>
        <end position="78"/>
    </location>
</feature>
<organism evidence="2 3">
    <name type="scientific">Aureispira anguillae</name>
    <dbReference type="NCBI Taxonomy" id="2864201"/>
    <lineage>
        <taxon>Bacteria</taxon>
        <taxon>Pseudomonadati</taxon>
        <taxon>Bacteroidota</taxon>
        <taxon>Saprospiria</taxon>
        <taxon>Saprospirales</taxon>
        <taxon>Saprospiraceae</taxon>
        <taxon>Aureispira</taxon>
    </lineage>
</organism>
<sequence length="336" mass="38595">MDSLSQALLGASTFALVKDKYIGKKSLIIGAIAGTIPDLDVFLAPFFNEVAFITVHRSVSHSLIFAVITSFFLAFGAHKITRYKYNYKDWALAFFLAIFTHSLLDWCTTYGTKILSPFNGHLFSLNNIHIIEPIYTSILLIGVLWLFIKKTIPVAKRTQIAKKTLIYSTLYLGWTFVSKGIANQHFIAQIQEQNIEYKKMIISPTPLNSLLWNAIIKTNKGYYFGSYSLLDRRDKIEFFFVESSNELLPKIKAFKRGRQYLEFTQDFPLVQVKEGKINVYAIKFGPMNYFGEPEFVYPLSLSLNESDDRNLQIDHSSKQRGPIKNYRSLFKRIKGI</sequence>
<dbReference type="KEGG" id="aup:AsAng_0019390"/>
<evidence type="ECO:0000256" key="1">
    <source>
        <dbReference type="SAM" id="Phobius"/>
    </source>
</evidence>
<feature type="transmembrane region" description="Helical" evidence="1">
    <location>
        <begin position="90"/>
        <end position="108"/>
    </location>
</feature>
<reference evidence="2" key="1">
    <citation type="submission" date="2022-09" db="EMBL/GenBank/DDBJ databases">
        <title>Aureispira anguillicida sp. nov., isolated from Leptocephalus of Japanese eel Anguilla japonica.</title>
        <authorList>
            <person name="Yuasa K."/>
            <person name="Mekata T."/>
            <person name="Ikunari K."/>
        </authorList>
    </citation>
    <scope>NUCLEOTIDE SEQUENCE</scope>
    <source>
        <strain evidence="2">EL160426</strain>
    </source>
</reference>
<evidence type="ECO:0000313" key="2">
    <source>
        <dbReference type="EMBL" id="BDS11227.1"/>
    </source>
</evidence>
<dbReference type="PANTHER" id="PTHR40031:SF1">
    <property type="entry name" value="MEMBRANE-BOUND METAL-DEPENDENT HYDROLASE"/>
    <property type="match status" value="1"/>
</dbReference>
<keyword evidence="1" id="KW-1133">Transmembrane helix</keyword>
<dbReference type="EMBL" id="AP026867">
    <property type="protein sequence ID" value="BDS11227.1"/>
    <property type="molecule type" value="Genomic_DNA"/>
</dbReference>
<gene>
    <name evidence="2" type="ORF">AsAng_0019390</name>
</gene>
<dbReference type="AlphaFoldDB" id="A0A915YDT7"/>
<dbReference type="InterPro" id="IPR007404">
    <property type="entry name" value="YdjM-like"/>
</dbReference>
<accession>A0A915YDT7</accession>
<proteinExistence type="predicted"/>
<keyword evidence="1" id="KW-0472">Membrane</keyword>
<evidence type="ECO:0000313" key="3">
    <source>
        <dbReference type="Proteomes" id="UP001060919"/>
    </source>
</evidence>
<keyword evidence="2" id="KW-0378">Hydrolase</keyword>
<dbReference type="GO" id="GO:0016787">
    <property type="term" value="F:hydrolase activity"/>
    <property type="evidence" value="ECO:0007669"/>
    <property type="project" value="UniProtKB-KW"/>
</dbReference>
<protein>
    <submittedName>
        <fullName evidence="2">Metal-dependent hydrolase</fullName>
    </submittedName>
</protein>
<name>A0A915YDT7_9BACT</name>
<dbReference type="Proteomes" id="UP001060919">
    <property type="component" value="Chromosome"/>
</dbReference>
<keyword evidence="3" id="KW-1185">Reference proteome</keyword>
<dbReference type="RefSeq" id="WP_264792430.1">
    <property type="nucleotide sequence ID" value="NZ_AP026867.1"/>
</dbReference>
<feature type="transmembrane region" description="Helical" evidence="1">
    <location>
        <begin position="128"/>
        <end position="148"/>
    </location>
</feature>
<feature type="transmembrane region" description="Helical" evidence="1">
    <location>
        <begin position="27"/>
        <end position="47"/>
    </location>
</feature>